<gene>
    <name evidence="3" type="ORF">GB881_03425</name>
</gene>
<proteinExistence type="predicted"/>
<sequence>MEDERNVWARPAFLVSAVLVVGLVVLAVWLAATQAGGADRADPPVPVPSATPTAEPDMASVCGLAQVELDGTVVRAPATTSWSLVGTVAAPEVPGAGPGVVADDGLRTCYARTPVGALVAAANVVAMGSTDLLVPRMTETMTAAGPGRDAALVRLTEPDDSPSPAARYQLRGFRMLGYTGERASVDIAISVGDGALGSFVVDLIWQDGDWKVRLTEDGRLGSPPTQVPDLAGYTLWSGA</sequence>
<dbReference type="InterPro" id="IPR058488">
    <property type="entry name" value="DUF8175"/>
</dbReference>
<dbReference type="OrthoDB" id="4428031at2"/>
<organism evidence="3 4">
    <name type="scientific">Georgenia subflava</name>
    <dbReference type="NCBI Taxonomy" id="1622177"/>
    <lineage>
        <taxon>Bacteria</taxon>
        <taxon>Bacillati</taxon>
        <taxon>Actinomycetota</taxon>
        <taxon>Actinomycetes</taxon>
        <taxon>Micrococcales</taxon>
        <taxon>Bogoriellaceae</taxon>
        <taxon>Georgenia</taxon>
    </lineage>
</organism>
<evidence type="ECO:0000259" key="2">
    <source>
        <dbReference type="Pfam" id="PF26526"/>
    </source>
</evidence>
<evidence type="ECO:0000256" key="1">
    <source>
        <dbReference type="SAM" id="Phobius"/>
    </source>
</evidence>
<dbReference type="RefSeq" id="WP_152193788.1">
    <property type="nucleotide sequence ID" value="NZ_VUKD01000001.1"/>
</dbReference>
<dbReference type="Proteomes" id="UP000437709">
    <property type="component" value="Unassembled WGS sequence"/>
</dbReference>
<comment type="caution">
    <text evidence="3">The sequence shown here is derived from an EMBL/GenBank/DDBJ whole genome shotgun (WGS) entry which is preliminary data.</text>
</comment>
<feature type="transmembrane region" description="Helical" evidence="1">
    <location>
        <begin position="12"/>
        <end position="32"/>
    </location>
</feature>
<reference evidence="3 4" key="1">
    <citation type="submission" date="2019-10" db="EMBL/GenBank/DDBJ databases">
        <title>Georgenia wutianyii sp. nov. and Georgenia yuyongxinii sp. nov. isolated from plateau pika (Ochotona curzoniae) in the Qinghai-Tibet plateau of China.</title>
        <authorList>
            <person name="Tian Z."/>
        </authorList>
    </citation>
    <scope>NUCLEOTIDE SEQUENCE [LARGE SCALE GENOMIC DNA]</scope>
    <source>
        <strain evidence="3 4">JCM 19765</strain>
    </source>
</reference>
<name>A0A6N7EFZ5_9MICO</name>
<keyword evidence="1" id="KW-1133">Transmembrane helix</keyword>
<accession>A0A6N7EFZ5</accession>
<evidence type="ECO:0000313" key="4">
    <source>
        <dbReference type="Proteomes" id="UP000437709"/>
    </source>
</evidence>
<dbReference type="Pfam" id="PF26526">
    <property type="entry name" value="DUF8175"/>
    <property type="match status" value="1"/>
</dbReference>
<evidence type="ECO:0000313" key="3">
    <source>
        <dbReference type="EMBL" id="MPV36103.1"/>
    </source>
</evidence>
<feature type="domain" description="DUF8175" evidence="2">
    <location>
        <begin position="48"/>
        <end position="234"/>
    </location>
</feature>
<keyword evidence="1" id="KW-0812">Transmembrane</keyword>
<keyword evidence="4" id="KW-1185">Reference proteome</keyword>
<protein>
    <recommendedName>
        <fullName evidence="2">DUF8175 domain-containing protein</fullName>
    </recommendedName>
</protein>
<dbReference type="EMBL" id="WHPC01000006">
    <property type="protein sequence ID" value="MPV36103.1"/>
    <property type="molecule type" value="Genomic_DNA"/>
</dbReference>
<keyword evidence="1" id="KW-0472">Membrane</keyword>
<dbReference type="AlphaFoldDB" id="A0A6N7EFZ5"/>